<protein>
    <recommendedName>
        <fullName evidence="4">DUF4203 domain-containing protein</fullName>
    </recommendedName>
</protein>
<evidence type="ECO:0008006" key="4">
    <source>
        <dbReference type="Google" id="ProtNLM"/>
    </source>
</evidence>
<feature type="transmembrane region" description="Helical" evidence="1">
    <location>
        <begin position="29"/>
        <end position="48"/>
    </location>
</feature>
<feature type="transmembrane region" description="Helical" evidence="1">
    <location>
        <begin position="6"/>
        <end position="22"/>
    </location>
</feature>
<accession>A0A2N9JLK5</accession>
<reference evidence="2 3" key="1">
    <citation type="submission" date="2018-02" db="EMBL/GenBank/DDBJ databases">
        <authorList>
            <person name="Cohen D.B."/>
            <person name="Kent A.D."/>
        </authorList>
    </citation>
    <scope>NUCLEOTIDE SEQUENCE [LARGE SCALE GENOMIC DNA]</scope>
    <source>
        <strain evidence="2">1</strain>
    </source>
</reference>
<proteinExistence type="predicted"/>
<feature type="transmembrane region" description="Helical" evidence="1">
    <location>
        <begin position="107"/>
        <end position="126"/>
    </location>
</feature>
<keyword evidence="1" id="KW-1133">Transmembrane helix</keyword>
<evidence type="ECO:0000256" key="1">
    <source>
        <dbReference type="SAM" id="Phobius"/>
    </source>
</evidence>
<dbReference type="KEGG" id="mgg:MPLG2_3442"/>
<organism evidence="2 3">
    <name type="scientific">Micropruina glycogenica</name>
    <dbReference type="NCBI Taxonomy" id="75385"/>
    <lineage>
        <taxon>Bacteria</taxon>
        <taxon>Bacillati</taxon>
        <taxon>Actinomycetota</taxon>
        <taxon>Actinomycetes</taxon>
        <taxon>Propionibacteriales</taxon>
        <taxon>Nocardioidaceae</taxon>
        <taxon>Micropruina</taxon>
    </lineage>
</organism>
<evidence type="ECO:0000313" key="3">
    <source>
        <dbReference type="Proteomes" id="UP000238164"/>
    </source>
</evidence>
<name>A0A2N9JLK5_9ACTN</name>
<dbReference type="EMBL" id="LT985188">
    <property type="protein sequence ID" value="SPD88472.1"/>
    <property type="molecule type" value="Genomic_DNA"/>
</dbReference>
<feature type="transmembrane region" description="Helical" evidence="1">
    <location>
        <begin position="80"/>
        <end position="101"/>
    </location>
</feature>
<dbReference type="RefSeq" id="WP_105186971.1">
    <property type="nucleotide sequence ID" value="NZ_BAAAGO010000001.1"/>
</dbReference>
<sequence length="216" mass="21913">MNEMWVGLVALAVGLLVGLAGYRALRVMIALLGAVSGFGIGAGLAQALPLSGGGLTVATWVGALLGAIVFGWLAYAFYQVAVLLGLASIGFAIGSGLMLALGFRGGWLTWLVGALVAGVLVVIGLVGDLPAILLIVLTGLSGANLAITGAMLLTGSITLAQLDTAGSAAMARDWWWALAALVVAAAFVAYQLRSLNRSRAAAMRAQWAARPVTAPR</sequence>
<keyword evidence="1" id="KW-0472">Membrane</keyword>
<keyword evidence="1" id="KW-0812">Transmembrane</keyword>
<feature type="transmembrane region" description="Helical" evidence="1">
    <location>
        <begin position="174"/>
        <end position="192"/>
    </location>
</feature>
<dbReference type="OrthoDB" id="4465871at2"/>
<evidence type="ECO:0000313" key="2">
    <source>
        <dbReference type="EMBL" id="SPD88472.1"/>
    </source>
</evidence>
<keyword evidence="3" id="KW-1185">Reference proteome</keyword>
<dbReference type="Proteomes" id="UP000238164">
    <property type="component" value="Chromosome 1"/>
</dbReference>
<feature type="transmembrane region" description="Helical" evidence="1">
    <location>
        <begin position="133"/>
        <end position="154"/>
    </location>
</feature>
<feature type="transmembrane region" description="Helical" evidence="1">
    <location>
        <begin position="54"/>
        <end position="73"/>
    </location>
</feature>
<gene>
    <name evidence="2" type="ORF">MPLG2_3442</name>
</gene>
<dbReference type="AlphaFoldDB" id="A0A2N9JLK5"/>